<dbReference type="OrthoDB" id="9774037at2"/>
<protein>
    <submittedName>
        <fullName evidence="1">Uncharacterized protein DUF3881</fullName>
    </submittedName>
</protein>
<gene>
    <name evidence="1" type="ORF">EV212_104228</name>
</gene>
<dbReference type="Proteomes" id="UP000295711">
    <property type="component" value="Unassembled WGS sequence"/>
</dbReference>
<sequence>MHDYLRAIGFSNIKKNKDVRDILNLVMLRPTSEYVSSATDEEAVFGEKVKEFADRMGISVRGEYDENGQFHVGYYFPYFKAKNPTLKDEVTIEKQSDRDAYAGICDNVKVGVSLIFQLLNMADFIDYTEFHKGSLFYAPMYLTGLSVSGKVILPLMKTEEDVRRKRDESINRDRMIAAAREGDQDAIESLTLEDIDLYATISRRSKKEDVLTIVESYFMPYGIAYDQYSIMGDILSVETVKNSLTEESIYILSLECNNLIFDICINKEDLLGEPLPGRRFRGNVWMQGTVDFMGL</sequence>
<dbReference type="EMBL" id="SLXA01000004">
    <property type="protein sequence ID" value="TCO85171.1"/>
    <property type="molecule type" value="Genomic_DNA"/>
</dbReference>
<organism evidence="1 2">
    <name type="scientific">Frisingicoccus caecimuris</name>
    <dbReference type="NCBI Taxonomy" id="1796636"/>
    <lineage>
        <taxon>Bacteria</taxon>
        <taxon>Bacillati</taxon>
        <taxon>Bacillota</taxon>
        <taxon>Clostridia</taxon>
        <taxon>Lachnospirales</taxon>
        <taxon>Lachnospiraceae</taxon>
        <taxon>Frisingicoccus</taxon>
    </lineage>
</organism>
<accession>A0A4R2LD93</accession>
<dbReference type="Pfam" id="PF12997">
    <property type="entry name" value="DUF3881"/>
    <property type="match status" value="1"/>
</dbReference>
<keyword evidence="2" id="KW-1185">Reference proteome</keyword>
<proteinExistence type="predicted"/>
<name>A0A4R2LD93_9FIRM</name>
<dbReference type="InterPro" id="IPR024541">
    <property type="entry name" value="DUF3881"/>
</dbReference>
<evidence type="ECO:0000313" key="2">
    <source>
        <dbReference type="Proteomes" id="UP000295711"/>
    </source>
</evidence>
<dbReference type="RefSeq" id="WP_132090582.1">
    <property type="nucleotide sequence ID" value="NZ_JANKAQ010000004.1"/>
</dbReference>
<dbReference type="AlphaFoldDB" id="A0A4R2LD93"/>
<comment type="caution">
    <text evidence="1">The sequence shown here is derived from an EMBL/GenBank/DDBJ whole genome shotgun (WGS) entry which is preliminary data.</text>
</comment>
<evidence type="ECO:0000313" key="1">
    <source>
        <dbReference type="EMBL" id="TCO85171.1"/>
    </source>
</evidence>
<reference evidence="1 2" key="1">
    <citation type="submission" date="2019-03" db="EMBL/GenBank/DDBJ databases">
        <title>Genomic Encyclopedia of Type Strains, Phase IV (KMG-IV): sequencing the most valuable type-strain genomes for metagenomic binning, comparative biology and taxonomic classification.</title>
        <authorList>
            <person name="Goeker M."/>
        </authorList>
    </citation>
    <scope>NUCLEOTIDE SEQUENCE [LARGE SCALE GENOMIC DNA]</scope>
    <source>
        <strain evidence="1 2">DSM 28559</strain>
    </source>
</reference>